<organism evidence="1 2">
    <name type="scientific">Turneriella parva (strain ATCC BAA-1111 / DSM 21527 / NCTC 11395 / H)</name>
    <name type="common">Leptospira parva</name>
    <dbReference type="NCBI Taxonomy" id="869212"/>
    <lineage>
        <taxon>Bacteria</taxon>
        <taxon>Pseudomonadati</taxon>
        <taxon>Spirochaetota</taxon>
        <taxon>Spirochaetia</taxon>
        <taxon>Leptospirales</taxon>
        <taxon>Leptospiraceae</taxon>
        <taxon>Turneriella</taxon>
    </lineage>
</organism>
<name>I4B3N7_TURPD</name>
<gene>
    <name evidence="1" type="ordered locus">Turpa_1246</name>
</gene>
<evidence type="ECO:0000313" key="2">
    <source>
        <dbReference type="Proteomes" id="UP000006048"/>
    </source>
</evidence>
<dbReference type="STRING" id="869212.Turpa_1246"/>
<dbReference type="EMBL" id="CP002959">
    <property type="protein sequence ID" value="AFM11894.1"/>
    <property type="molecule type" value="Genomic_DNA"/>
</dbReference>
<dbReference type="OrthoDB" id="342720at2"/>
<dbReference type="HOGENOM" id="CLU_1569983_0_0_12"/>
<dbReference type="Proteomes" id="UP000006048">
    <property type="component" value="Chromosome"/>
</dbReference>
<keyword evidence="2" id="KW-1185">Reference proteome</keyword>
<reference evidence="1 2" key="1">
    <citation type="submission" date="2012-06" db="EMBL/GenBank/DDBJ databases">
        <title>The complete chromosome of genome of Turneriella parva DSM 21527.</title>
        <authorList>
            <consortium name="US DOE Joint Genome Institute (JGI-PGF)"/>
            <person name="Lucas S."/>
            <person name="Han J."/>
            <person name="Lapidus A."/>
            <person name="Bruce D."/>
            <person name="Goodwin L."/>
            <person name="Pitluck S."/>
            <person name="Peters L."/>
            <person name="Kyrpides N."/>
            <person name="Mavromatis K."/>
            <person name="Ivanova N."/>
            <person name="Mikhailova N."/>
            <person name="Chertkov O."/>
            <person name="Detter J.C."/>
            <person name="Tapia R."/>
            <person name="Han C."/>
            <person name="Land M."/>
            <person name="Hauser L."/>
            <person name="Markowitz V."/>
            <person name="Cheng J.-F."/>
            <person name="Hugenholtz P."/>
            <person name="Woyke T."/>
            <person name="Wu D."/>
            <person name="Gronow S."/>
            <person name="Wellnitz S."/>
            <person name="Brambilla E."/>
            <person name="Klenk H.-P."/>
            <person name="Eisen J.A."/>
        </authorList>
    </citation>
    <scope>NUCLEOTIDE SEQUENCE [LARGE SCALE GENOMIC DNA]</scope>
    <source>
        <strain evidence="2">ATCC BAA-1111 / DSM 21527 / NCTC 11395 / H</strain>
    </source>
</reference>
<evidence type="ECO:0000313" key="1">
    <source>
        <dbReference type="EMBL" id="AFM11894.1"/>
    </source>
</evidence>
<proteinExistence type="predicted"/>
<dbReference type="KEGG" id="tpx:Turpa_1246"/>
<sequence length="170" mass="19852">MKTPLIVVLISVAVFADKPTFKDEYQYYKEEFAAGYKYPIYDTLFEKIVWERKVSHLVMEFQSDEYRVTLLMMQEYPYNYKDQNYPIHFAFKTFAEAAKKFEAMNLFLRNNGVMAVGLDGKRIVKERVLVAPVGNAPARPRLEDWPGDKTTDPILTREALPKRLPLKISD</sequence>
<dbReference type="RefSeq" id="WP_014802410.1">
    <property type="nucleotide sequence ID" value="NC_018020.1"/>
</dbReference>
<accession>I4B3N7</accession>
<protein>
    <submittedName>
        <fullName evidence="1">Uncharacterized protein</fullName>
    </submittedName>
</protein>
<dbReference type="AlphaFoldDB" id="I4B3N7"/>